<feature type="domain" description="Radical SAM core" evidence="6">
    <location>
        <begin position="31"/>
        <end position="265"/>
    </location>
</feature>
<evidence type="ECO:0000259" key="6">
    <source>
        <dbReference type="PROSITE" id="PS51918"/>
    </source>
</evidence>
<reference evidence="7 8" key="1">
    <citation type="submission" date="2020-05" db="EMBL/GenBank/DDBJ databases">
        <title>Azospirillum oleiclasticum sp. nov, a nitrogen-fixing and heavy crude oil-emulsifying bacterium isolated from the crude oil of Yumen Oilfield.</title>
        <authorList>
            <person name="Wu D."/>
            <person name="Cai M."/>
            <person name="Zhang X."/>
        </authorList>
    </citation>
    <scope>NUCLEOTIDE SEQUENCE [LARGE SCALE GENOMIC DNA]</scope>
    <source>
        <strain evidence="7 8">ROY-1-1-2</strain>
    </source>
</reference>
<dbReference type="CDD" id="cd01335">
    <property type="entry name" value="Radical_SAM"/>
    <property type="match status" value="1"/>
</dbReference>
<dbReference type="PROSITE" id="PS51918">
    <property type="entry name" value="RADICAL_SAM"/>
    <property type="match status" value="1"/>
</dbReference>
<keyword evidence="5" id="KW-0411">Iron-sulfur</keyword>
<dbReference type="PANTHER" id="PTHR11228:SF7">
    <property type="entry name" value="PQQA PEPTIDE CYCLASE"/>
    <property type="match status" value="1"/>
</dbReference>
<evidence type="ECO:0000256" key="5">
    <source>
        <dbReference type="ARBA" id="ARBA00023014"/>
    </source>
</evidence>
<evidence type="ECO:0000313" key="8">
    <source>
        <dbReference type="Proteomes" id="UP000584642"/>
    </source>
</evidence>
<gene>
    <name evidence="7" type="ORF">HND93_33390</name>
</gene>
<name>A0ABX2TKG5_9PROT</name>
<comment type="cofactor">
    <cofactor evidence="1">
        <name>[4Fe-4S] cluster</name>
        <dbReference type="ChEBI" id="CHEBI:49883"/>
    </cofactor>
</comment>
<evidence type="ECO:0000313" key="7">
    <source>
        <dbReference type="EMBL" id="NYZ24624.1"/>
    </source>
</evidence>
<dbReference type="Pfam" id="PF04055">
    <property type="entry name" value="Radical_SAM"/>
    <property type="match status" value="1"/>
</dbReference>
<keyword evidence="3" id="KW-0479">Metal-binding</keyword>
<dbReference type="SUPFAM" id="SSF102114">
    <property type="entry name" value="Radical SAM enzymes"/>
    <property type="match status" value="1"/>
</dbReference>
<dbReference type="RefSeq" id="WP_180286402.1">
    <property type="nucleotide sequence ID" value="NZ_JABFDB010000042.1"/>
</dbReference>
<organism evidence="7 8">
    <name type="scientific">Azospirillum oleiclasticum</name>
    <dbReference type="NCBI Taxonomy" id="2735135"/>
    <lineage>
        <taxon>Bacteria</taxon>
        <taxon>Pseudomonadati</taxon>
        <taxon>Pseudomonadota</taxon>
        <taxon>Alphaproteobacteria</taxon>
        <taxon>Rhodospirillales</taxon>
        <taxon>Azospirillaceae</taxon>
        <taxon>Azospirillum</taxon>
    </lineage>
</organism>
<evidence type="ECO:0000256" key="4">
    <source>
        <dbReference type="ARBA" id="ARBA00023004"/>
    </source>
</evidence>
<keyword evidence="2" id="KW-0949">S-adenosyl-L-methionine</keyword>
<dbReference type="PANTHER" id="PTHR11228">
    <property type="entry name" value="RADICAL SAM DOMAIN PROTEIN"/>
    <property type="match status" value="1"/>
</dbReference>
<evidence type="ECO:0000256" key="1">
    <source>
        <dbReference type="ARBA" id="ARBA00001966"/>
    </source>
</evidence>
<dbReference type="InterPro" id="IPR050377">
    <property type="entry name" value="Radical_SAM_PqqE_MftC-like"/>
</dbReference>
<dbReference type="Proteomes" id="UP000584642">
    <property type="component" value="Unassembled WGS sequence"/>
</dbReference>
<protein>
    <submittedName>
        <fullName evidence="7">Radical SAM protein</fullName>
    </submittedName>
</protein>
<dbReference type="EMBL" id="JABFDB010000042">
    <property type="protein sequence ID" value="NYZ24624.1"/>
    <property type="molecule type" value="Genomic_DNA"/>
</dbReference>
<proteinExistence type="predicted"/>
<sequence>MLKVDSATLLALNALVRSNRLKFLGVLAADLAGLRYSVVRLDPAVACNLRCAMCYYSDPDWYAGNAGPRFTPDQIRAVADAFFGEALQLYIGCGSEPTMWKDYPAIVEMAKARGVPFVSLVTNAQLLRRPELERLVAYGLDEITVSVHGTDAATYERLMTGARWQRLHDNLALLETVRREAGGAKGDAAGPALRLNFTANNDNVAQIPEILTAFAAYRPRTIQIRPIITDLGNTAYTDKDLARSLPAYEAGVAGLRRQCAEAGVRLLANTADPLARGANRRAVVYEHAVLRYISPQRVWKEGYDPAALPYPAFKRRTGFRRSLLGWALRGTAELEKSSHLSASEVF</sequence>
<evidence type="ECO:0000256" key="2">
    <source>
        <dbReference type="ARBA" id="ARBA00022691"/>
    </source>
</evidence>
<comment type="caution">
    <text evidence="7">The sequence shown here is derived from an EMBL/GenBank/DDBJ whole genome shotgun (WGS) entry which is preliminary data.</text>
</comment>
<dbReference type="Gene3D" id="3.20.20.70">
    <property type="entry name" value="Aldolase class I"/>
    <property type="match status" value="1"/>
</dbReference>
<dbReference type="InterPro" id="IPR013785">
    <property type="entry name" value="Aldolase_TIM"/>
</dbReference>
<dbReference type="SFLD" id="SFLDS00029">
    <property type="entry name" value="Radical_SAM"/>
    <property type="match status" value="1"/>
</dbReference>
<evidence type="ECO:0000256" key="3">
    <source>
        <dbReference type="ARBA" id="ARBA00022723"/>
    </source>
</evidence>
<dbReference type="InterPro" id="IPR058240">
    <property type="entry name" value="rSAM_sf"/>
</dbReference>
<keyword evidence="4" id="KW-0408">Iron</keyword>
<dbReference type="InterPro" id="IPR007197">
    <property type="entry name" value="rSAM"/>
</dbReference>
<dbReference type="SFLD" id="SFLDG01067">
    <property type="entry name" value="SPASM/twitch_domain_containing"/>
    <property type="match status" value="1"/>
</dbReference>
<accession>A0ABX2TKG5</accession>
<keyword evidence="8" id="KW-1185">Reference proteome</keyword>